<reference evidence="1" key="1">
    <citation type="submission" date="2020-09" db="EMBL/GenBank/DDBJ databases">
        <authorList>
            <person name="Kim M.K."/>
        </authorList>
    </citation>
    <scope>NUCLEOTIDE SEQUENCE</scope>
    <source>
        <strain evidence="1">BT702</strain>
    </source>
</reference>
<dbReference type="AlphaFoldDB" id="A0A926XY30"/>
<protein>
    <recommendedName>
        <fullName evidence="3">Phage virion morphogenesis protein</fullName>
    </recommendedName>
</protein>
<sequence>MTNYSQLDINQRINLKGLVEAWSSITIERMQKQIDQKVYGRRRPRSRKRSLVRTGKLRSDWRKRLYVDRANGGIKGMQLSFMLYGRFDDMGVGKGTTYALSKYQRVRKNGETMTRKPSRWYSKEKAHQVHRLRELMARYYVNITLAALENYLTDAVTVHV</sequence>
<evidence type="ECO:0008006" key="3">
    <source>
        <dbReference type="Google" id="ProtNLM"/>
    </source>
</evidence>
<organism evidence="1 2">
    <name type="scientific">Spirosoma profusum</name>
    <dbReference type="NCBI Taxonomy" id="2771354"/>
    <lineage>
        <taxon>Bacteria</taxon>
        <taxon>Pseudomonadati</taxon>
        <taxon>Bacteroidota</taxon>
        <taxon>Cytophagia</taxon>
        <taxon>Cytophagales</taxon>
        <taxon>Cytophagaceae</taxon>
        <taxon>Spirosoma</taxon>
    </lineage>
</organism>
<proteinExistence type="predicted"/>
<evidence type="ECO:0000313" key="1">
    <source>
        <dbReference type="EMBL" id="MBD2700157.1"/>
    </source>
</evidence>
<gene>
    <name evidence="1" type="ORF">IC229_05890</name>
</gene>
<comment type="caution">
    <text evidence="1">The sequence shown here is derived from an EMBL/GenBank/DDBJ whole genome shotgun (WGS) entry which is preliminary data.</text>
</comment>
<accession>A0A926XY30</accession>
<name>A0A926XY30_9BACT</name>
<keyword evidence="2" id="KW-1185">Reference proteome</keyword>
<dbReference type="Proteomes" id="UP000598820">
    <property type="component" value="Unassembled WGS sequence"/>
</dbReference>
<dbReference type="EMBL" id="JACWZY010000003">
    <property type="protein sequence ID" value="MBD2700157.1"/>
    <property type="molecule type" value="Genomic_DNA"/>
</dbReference>
<dbReference type="RefSeq" id="WP_190886009.1">
    <property type="nucleotide sequence ID" value="NZ_JACWZY010000003.1"/>
</dbReference>
<evidence type="ECO:0000313" key="2">
    <source>
        <dbReference type="Proteomes" id="UP000598820"/>
    </source>
</evidence>